<dbReference type="GO" id="GO:0005666">
    <property type="term" value="C:RNA polymerase III complex"/>
    <property type="evidence" value="ECO:0007669"/>
    <property type="project" value="TreeGrafter"/>
</dbReference>
<name>A0A9Q0CQK7_9POAL</name>
<feature type="compositionally biased region" description="Polar residues" evidence="1">
    <location>
        <begin position="164"/>
        <end position="175"/>
    </location>
</feature>
<gene>
    <name evidence="2" type="ORF">LUZ63_006469</name>
</gene>
<dbReference type="OrthoDB" id="340681at2759"/>
<dbReference type="Pfam" id="PF04801">
    <property type="entry name" value="RPC5"/>
    <property type="match status" value="1"/>
</dbReference>
<evidence type="ECO:0008006" key="4">
    <source>
        <dbReference type="Google" id="ProtNLM"/>
    </source>
</evidence>
<keyword evidence="3" id="KW-1185">Reference proteome</keyword>
<feature type="compositionally biased region" description="Polar residues" evidence="1">
    <location>
        <begin position="342"/>
        <end position="362"/>
    </location>
</feature>
<reference evidence="2" key="1">
    <citation type="journal article" date="2022" name="Cell">
        <title>Repeat-based holocentromeres influence genome architecture and karyotype evolution.</title>
        <authorList>
            <person name="Hofstatter P.G."/>
            <person name="Thangavel G."/>
            <person name="Lux T."/>
            <person name="Neumann P."/>
            <person name="Vondrak T."/>
            <person name="Novak P."/>
            <person name="Zhang M."/>
            <person name="Costa L."/>
            <person name="Castellani M."/>
            <person name="Scott A."/>
            <person name="Toegelov H."/>
            <person name="Fuchs J."/>
            <person name="Mata-Sucre Y."/>
            <person name="Dias Y."/>
            <person name="Vanzela A.L.L."/>
            <person name="Huettel B."/>
            <person name="Almeida C.C.S."/>
            <person name="Simkova H."/>
            <person name="Souza G."/>
            <person name="Pedrosa-Harand A."/>
            <person name="Macas J."/>
            <person name="Mayer K.F.X."/>
            <person name="Houben A."/>
            <person name="Marques A."/>
        </authorList>
    </citation>
    <scope>NUCLEOTIDE SEQUENCE</scope>
    <source>
        <strain evidence="2">RhyBre1mFocal</strain>
    </source>
</reference>
<evidence type="ECO:0000313" key="3">
    <source>
        <dbReference type="Proteomes" id="UP001151287"/>
    </source>
</evidence>
<dbReference type="AlphaFoldDB" id="A0A9Q0CQK7"/>
<feature type="region of interest" description="Disordered" evidence="1">
    <location>
        <begin position="118"/>
        <end position="190"/>
    </location>
</feature>
<protein>
    <recommendedName>
        <fullName evidence="4">DNA-directed RNA polymerase III subunit RPC5</fullName>
    </recommendedName>
</protein>
<organism evidence="2 3">
    <name type="scientific">Rhynchospora breviuscula</name>
    <dbReference type="NCBI Taxonomy" id="2022672"/>
    <lineage>
        <taxon>Eukaryota</taxon>
        <taxon>Viridiplantae</taxon>
        <taxon>Streptophyta</taxon>
        <taxon>Embryophyta</taxon>
        <taxon>Tracheophyta</taxon>
        <taxon>Spermatophyta</taxon>
        <taxon>Magnoliopsida</taxon>
        <taxon>Liliopsida</taxon>
        <taxon>Poales</taxon>
        <taxon>Cyperaceae</taxon>
        <taxon>Cyperoideae</taxon>
        <taxon>Rhynchosporeae</taxon>
        <taxon>Rhynchospora</taxon>
    </lineage>
</organism>
<feature type="region of interest" description="Disordered" evidence="1">
    <location>
        <begin position="327"/>
        <end position="366"/>
    </location>
</feature>
<feature type="compositionally biased region" description="Low complexity" evidence="1">
    <location>
        <begin position="118"/>
        <end position="133"/>
    </location>
</feature>
<dbReference type="EMBL" id="JAMQYH010000002">
    <property type="protein sequence ID" value="KAJ1697957.1"/>
    <property type="molecule type" value="Genomic_DNA"/>
</dbReference>
<evidence type="ECO:0000313" key="2">
    <source>
        <dbReference type="EMBL" id="KAJ1697957.1"/>
    </source>
</evidence>
<accession>A0A9Q0CQK7</accession>
<dbReference type="PANTHER" id="PTHR12069">
    <property type="entry name" value="DNA-DIRECTED RNA POLYMERASES III 80 KDA POLYPEPTIDE RNA POLYMERASE III SUBUNIT 5"/>
    <property type="match status" value="1"/>
</dbReference>
<comment type="caution">
    <text evidence="2">The sequence shown here is derived from an EMBL/GenBank/DDBJ whole genome shotgun (WGS) entry which is preliminary data.</text>
</comment>
<dbReference type="Proteomes" id="UP001151287">
    <property type="component" value="Unassembled WGS sequence"/>
</dbReference>
<evidence type="ECO:0000256" key="1">
    <source>
        <dbReference type="SAM" id="MobiDB-lite"/>
    </source>
</evidence>
<dbReference type="PANTHER" id="PTHR12069:SF0">
    <property type="entry name" value="DNA-DIRECTED RNA POLYMERASE III SUBUNIT RPC5"/>
    <property type="match status" value="1"/>
</dbReference>
<dbReference type="InterPro" id="IPR006886">
    <property type="entry name" value="RNA_pol_III_Rpc5"/>
</dbReference>
<proteinExistence type="predicted"/>
<dbReference type="GO" id="GO:0042797">
    <property type="term" value="P:tRNA transcription by RNA polymerase III"/>
    <property type="evidence" value="ECO:0007669"/>
    <property type="project" value="TreeGrafter"/>
</dbReference>
<sequence>MISCFVNVLRSGAVSFRGIFVHVNANDTQFCWPVASRTEANKGAENTKAHLPLASSPSRLSVSQFANRPTPPLSLSLANRSYRTEKPPFSLSLPNNSSIFAMADKMDIDAIMADLDDLPSGSSSSKPSTSKPSRFMFKPKGATTAPTKPSIKPKIDPKNAIPTAPSSSSLITKPNTELDANPKTEPDTNPIIEAHPMEEEEEEDVVEREIDVFLTPFPLDQNETEIYVLQYPLRPNWQTYELERRCTEVRMMPKCKKMEVDFSIDDDPQTFDADMARPLGINKQTLKSISVPSAADYAVGILRNNQLHLNPINGVVQLRPVIRSDQQNRKRIAQQMDEKNVQDSMPSSSKMAKTEPVDSTQTENEDESWLPLKFLPESSELSEEYHKRMVTTEHIKIVFGMTQSDYVGALCPGESINRRETKEAIIRELRKLPLEERLKKWFTEVSQLNRFDFIEYLLAPAVPVQEVLQQVQMLADLVRGVWVTKTALLYEGYEAVVRDYILLQFTKGNSIPFEKLRANLGRDVLGNKDLRPLLANLITSKSKEDKVKFKGSPDPTFSKRHAEVVKRMEKAWSAREESILERVRELNKNGFSGTKRVFFKEDKENKVAENGLGQGDGRTAMAANKLIVTPETQKHLVEALNKIFAEQKVRTIRSVVRDLRELAKRLSALPKTSDKNKHLIDGALCGASAAQTELQEVVKKVAVHIYGVYVMKPPKQEHLRNVLFLLFREAKKPKAVLRKEEVMQRGQALFRREISDSEYAQVVEEICITTDDGGLMLRAGD</sequence>